<evidence type="ECO:0008006" key="4">
    <source>
        <dbReference type="Google" id="ProtNLM"/>
    </source>
</evidence>
<proteinExistence type="predicted"/>
<feature type="region of interest" description="Disordered" evidence="1">
    <location>
        <begin position="246"/>
        <end position="267"/>
    </location>
</feature>
<accession>A0ABQ2UK24</accession>
<dbReference type="Proteomes" id="UP000654471">
    <property type="component" value="Unassembled WGS sequence"/>
</dbReference>
<comment type="caution">
    <text evidence="2">The sequence shown here is derived from an EMBL/GenBank/DDBJ whole genome shotgun (WGS) entry which is preliminary data.</text>
</comment>
<dbReference type="EMBL" id="BMRP01000001">
    <property type="protein sequence ID" value="GGU41777.1"/>
    <property type="molecule type" value="Genomic_DNA"/>
</dbReference>
<feature type="compositionally biased region" description="Basic residues" evidence="1">
    <location>
        <begin position="191"/>
        <end position="201"/>
    </location>
</feature>
<organism evidence="2 3">
    <name type="scientific">Streptomyces albospinus</name>
    <dbReference type="NCBI Taxonomy" id="285515"/>
    <lineage>
        <taxon>Bacteria</taxon>
        <taxon>Bacillati</taxon>
        <taxon>Actinomycetota</taxon>
        <taxon>Actinomycetes</taxon>
        <taxon>Kitasatosporales</taxon>
        <taxon>Streptomycetaceae</taxon>
        <taxon>Streptomyces</taxon>
    </lineage>
</organism>
<feature type="region of interest" description="Disordered" evidence="1">
    <location>
        <begin position="180"/>
        <end position="209"/>
    </location>
</feature>
<evidence type="ECO:0000313" key="2">
    <source>
        <dbReference type="EMBL" id="GGU41777.1"/>
    </source>
</evidence>
<feature type="region of interest" description="Disordered" evidence="1">
    <location>
        <begin position="309"/>
        <end position="344"/>
    </location>
</feature>
<reference evidence="3" key="1">
    <citation type="journal article" date="2019" name="Int. J. Syst. Evol. Microbiol.">
        <title>The Global Catalogue of Microorganisms (GCM) 10K type strain sequencing project: providing services to taxonomists for standard genome sequencing and annotation.</title>
        <authorList>
            <consortium name="The Broad Institute Genomics Platform"/>
            <consortium name="The Broad Institute Genome Sequencing Center for Infectious Disease"/>
            <person name="Wu L."/>
            <person name="Ma J."/>
        </authorList>
    </citation>
    <scope>NUCLEOTIDE SEQUENCE [LARGE SCALE GENOMIC DNA]</scope>
    <source>
        <strain evidence="3">JCM 3399</strain>
    </source>
</reference>
<evidence type="ECO:0000256" key="1">
    <source>
        <dbReference type="SAM" id="MobiDB-lite"/>
    </source>
</evidence>
<feature type="compositionally biased region" description="Low complexity" evidence="1">
    <location>
        <begin position="246"/>
        <end position="258"/>
    </location>
</feature>
<evidence type="ECO:0000313" key="3">
    <source>
        <dbReference type="Proteomes" id="UP000654471"/>
    </source>
</evidence>
<feature type="compositionally biased region" description="Low complexity" evidence="1">
    <location>
        <begin position="329"/>
        <end position="341"/>
    </location>
</feature>
<name>A0ABQ2UK24_9ACTN</name>
<sequence length="397" mass="42471">MSTPGLGPLIIERRSGSKPIRARGETVGRLDEFWSWACSDLANNTLRGVLAEYLVATALGAATGTRTEWDTVDIRTPEDLRVEVKSAAYLQSWAQSQLSEISFSIAPASGWDAQTGKTSADVLRRSDVYVFCLLHHQNKQTLDPLDLDQWTFYVLATVSWTSSARTRRRSGCPVCSASAHWRPTSPACRRQSPHAPKRRPNPRGDEPARVVRLVDGTPQVGVHKARATWHHGDRHSGTDDRLLDDAAASTSTEAAESAPSFVAQHGRVDSSSDVLGGRLQYLSHTTPPASAPAAAAQVHVHPILMASAAQKEVSQPGNDDQARPDPPVTRSSKTSGSWTSSLMGCRGSMAADPSSWVSKAKNGPRAATCSRIAALGSVSVMRVATATTVAGPVGRTL</sequence>
<dbReference type="RefSeq" id="WP_229851631.1">
    <property type="nucleotide sequence ID" value="NZ_BMRP01000001.1"/>
</dbReference>
<protein>
    <recommendedName>
        <fullName evidence="4">DUF4365 domain-containing protein</fullName>
    </recommendedName>
</protein>
<gene>
    <name evidence="2" type="ORF">GCM10010211_01060</name>
</gene>
<keyword evidence="3" id="KW-1185">Reference proteome</keyword>